<dbReference type="InterPro" id="IPR003781">
    <property type="entry name" value="CoA-bd"/>
</dbReference>
<name>A0A956NE44_UNCEI</name>
<keyword evidence="1" id="KW-0963">Cytoplasm</keyword>
<dbReference type="Proteomes" id="UP000739538">
    <property type="component" value="Unassembled WGS sequence"/>
</dbReference>
<sequence>DLKNRIRKILGIDRRWKVVLAGAGNLGSALFSYKEFEKNGFQIVAILDSDEKKVGSRWDGVQIHSMARCSDIVRKSGAEVAVLVTPAAVAQDVADQLIAAGIRGVLNFAPVKLDAPDHVQIRNVNITIELEGLSFALRGREPGIDE</sequence>
<gene>
    <name evidence="7" type="ORF">KDA27_14985</name>
</gene>
<feature type="non-terminal residue" evidence="7">
    <location>
        <position position="1"/>
    </location>
</feature>
<dbReference type="NCBIfam" id="NF003995">
    <property type="entry name" value="PRK05472.2-4"/>
    <property type="match status" value="1"/>
</dbReference>
<keyword evidence="4" id="KW-0238">DNA-binding</keyword>
<dbReference type="InterPro" id="IPR022876">
    <property type="entry name" value="Tscrpt_rep_Rex"/>
</dbReference>
<evidence type="ECO:0000256" key="4">
    <source>
        <dbReference type="ARBA" id="ARBA00023125"/>
    </source>
</evidence>
<dbReference type="GO" id="GO:0051775">
    <property type="term" value="P:response to redox state"/>
    <property type="evidence" value="ECO:0007669"/>
    <property type="project" value="InterPro"/>
</dbReference>
<dbReference type="InterPro" id="IPR036291">
    <property type="entry name" value="NAD(P)-bd_dom_sf"/>
</dbReference>
<comment type="caution">
    <text evidence="7">The sequence shown here is derived from an EMBL/GenBank/DDBJ whole genome shotgun (WGS) entry which is preliminary data.</text>
</comment>
<dbReference type="AlphaFoldDB" id="A0A956NE44"/>
<evidence type="ECO:0000313" key="8">
    <source>
        <dbReference type="Proteomes" id="UP000739538"/>
    </source>
</evidence>
<dbReference type="GO" id="GO:0003677">
    <property type="term" value="F:DNA binding"/>
    <property type="evidence" value="ECO:0007669"/>
    <property type="project" value="UniProtKB-KW"/>
</dbReference>
<organism evidence="7 8">
    <name type="scientific">Eiseniibacteriota bacterium</name>
    <dbReference type="NCBI Taxonomy" id="2212470"/>
    <lineage>
        <taxon>Bacteria</taxon>
        <taxon>Candidatus Eiseniibacteriota</taxon>
    </lineage>
</organism>
<protein>
    <submittedName>
        <fullName evidence="7">Redox-sensing transcriptional repressor Rex</fullName>
    </submittedName>
</protein>
<dbReference type="SMART" id="SM00881">
    <property type="entry name" value="CoA_binding"/>
    <property type="match status" value="1"/>
</dbReference>
<evidence type="ECO:0000256" key="5">
    <source>
        <dbReference type="ARBA" id="ARBA00023163"/>
    </source>
</evidence>
<keyword evidence="3" id="KW-0805">Transcription regulation</keyword>
<dbReference type="PANTHER" id="PTHR35786">
    <property type="entry name" value="REDOX-SENSING TRANSCRIPTIONAL REPRESSOR REX"/>
    <property type="match status" value="1"/>
</dbReference>
<dbReference type="SUPFAM" id="SSF51735">
    <property type="entry name" value="NAD(P)-binding Rossmann-fold domains"/>
    <property type="match status" value="1"/>
</dbReference>
<reference evidence="7" key="1">
    <citation type="submission" date="2020-04" db="EMBL/GenBank/DDBJ databases">
        <authorList>
            <person name="Zhang T."/>
        </authorList>
    </citation>
    <scope>NUCLEOTIDE SEQUENCE</scope>
    <source>
        <strain evidence="7">HKST-UBA02</strain>
    </source>
</reference>
<dbReference type="EMBL" id="JAGQHS010000082">
    <property type="protein sequence ID" value="MCA9757107.1"/>
    <property type="molecule type" value="Genomic_DNA"/>
</dbReference>
<evidence type="ECO:0000256" key="2">
    <source>
        <dbReference type="ARBA" id="ARBA00022491"/>
    </source>
</evidence>
<feature type="domain" description="CoA-binding" evidence="6">
    <location>
        <begin position="11"/>
        <end position="112"/>
    </location>
</feature>
<dbReference type="GO" id="GO:0045892">
    <property type="term" value="P:negative regulation of DNA-templated transcription"/>
    <property type="evidence" value="ECO:0007669"/>
    <property type="project" value="InterPro"/>
</dbReference>
<proteinExistence type="predicted"/>
<keyword evidence="2" id="KW-0678">Repressor</keyword>
<evidence type="ECO:0000256" key="1">
    <source>
        <dbReference type="ARBA" id="ARBA00022490"/>
    </source>
</evidence>
<evidence type="ECO:0000256" key="3">
    <source>
        <dbReference type="ARBA" id="ARBA00023015"/>
    </source>
</evidence>
<accession>A0A956NE44</accession>
<dbReference type="Pfam" id="PF02629">
    <property type="entry name" value="CoA_binding"/>
    <property type="match status" value="1"/>
</dbReference>
<keyword evidence="5" id="KW-0804">Transcription</keyword>
<reference evidence="7" key="2">
    <citation type="journal article" date="2021" name="Microbiome">
        <title>Successional dynamics and alternative stable states in a saline activated sludge microbial community over 9 years.</title>
        <authorList>
            <person name="Wang Y."/>
            <person name="Ye J."/>
            <person name="Ju F."/>
            <person name="Liu L."/>
            <person name="Boyd J.A."/>
            <person name="Deng Y."/>
            <person name="Parks D.H."/>
            <person name="Jiang X."/>
            <person name="Yin X."/>
            <person name="Woodcroft B.J."/>
            <person name="Tyson G.W."/>
            <person name="Hugenholtz P."/>
            <person name="Polz M.F."/>
            <person name="Zhang T."/>
        </authorList>
    </citation>
    <scope>NUCLEOTIDE SEQUENCE</scope>
    <source>
        <strain evidence="7">HKST-UBA02</strain>
    </source>
</reference>
<evidence type="ECO:0000313" key="7">
    <source>
        <dbReference type="EMBL" id="MCA9757107.1"/>
    </source>
</evidence>
<evidence type="ECO:0000259" key="6">
    <source>
        <dbReference type="SMART" id="SM00881"/>
    </source>
</evidence>
<dbReference type="Gene3D" id="3.40.50.720">
    <property type="entry name" value="NAD(P)-binding Rossmann-like Domain"/>
    <property type="match status" value="1"/>
</dbReference>
<dbReference type="PANTHER" id="PTHR35786:SF1">
    <property type="entry name" value="REDOX-SENSING TRANSCRIPTIONAL REPRESSOR REX 1"/>
    <property type="match status" value="1"/>
</dbReference>